<dbReference type="CDD" id="cd06259">
    <property type="entry name" value="YdcF-like"/>
    <property type="match status" value="1"/>
</dbReference>
<keyword evidence="1" id="KW-0812">Transmembrane</keyword>
<sequence length="252" mass="28454">MELMITNFIKQMILPPGVIFLFFALGLLLLNRAPKASHIILWSTLVTGYLLSTPLVASFLNHSLAFHPALKSADLSHYDASAIVILSSERYRKAPEYGDDTLGNNSLLRVRYGAYLHRQTSLPIIVSGGIVYGNKGKSLAQVMADSLNNDFNINEIIREERSKTTEENAHYTKVLLDQLGIETVFLVTNSIHMPRAVASFEREGITVIPAPTIFIKNERPWYTLTIPTANDLHNSRQALHEWLGLIWYRIRH</sequence>
<accession>A0A3B1A0H9</accession>
<name>A0A3B1A0H9_9ZZZZ</name>
<dbReference type="Pfam" id="PF02698">
    <property type="entry name" value="DUF218"/>
    <property type="match status" value="1"/>
</dbReference>
<dbReference type="Gene3D" id="3.40.50.620">
    <property type="entry name" value="HUPs"/>
    <property type="match status" value="1"/>
</dbReference>
<dbReference type="InterPro" id="IPR003848">
    <property type="entry name" value="DUF218"/>
</dbReference>
<dbReference type="GO" id="GO:0043164">
    <property type="term" value="P:Gram-negative-bacterium-type cell wall biogenesis"/>
    <property type="evidence" value="ECO:0007669"/>
    <property type="project" value="TreeGrafter"/>
</dbReference>
<feature type="domain" description="DUF218" evidence="2">
    <location>
        <begin position="82"/>
        <end position="244"/>
    </location>
</feature>
<proteinExistence type="predicted"/>
<keyword evidence="1" id="KW-1133">Transmembrane helix</keyword>
<evidence type="ECO:0000259" key="2">
    <source>
        <dbReference type="Pfam" id="PF02698"/>
    </source>
</evidence>
<dbReference type="EMBL" id="UOFP01000175">
    <property type="protein sequence ID" value="VAW87244.1"/>
    <property type="molecule type" value="Genomic_DNA"/>
</dbReference>
<dbReference type="InterPro" id="IPR051599">
    <property type="entry name" value="Cell_Envelope_Assoc"/>
</dbReference>
<gene>
    <name evidence="3" type="ORF">MNBD_GAMMA18-1551</name>
</gene>
<dbReference type="GO" id="GO:0000270">
    <property type="term" value="P:peptidoglycan metabolic process"/>
    <property type="evidence" value="ECO:0007669"/>
    <property type="project" value="TreeGrafter"/>
</dbReference>
<organism evidence="3">
    <name type="scientific">hydrothermal vent metagenome</name>
    <dbReference type="NCBI Taxonomy" id="652676"/>
    <lineage>
        <taxon>unclassified sequences</taxon>
        <taxon>metagenomes</taxon>
        <taxon>ecological metagenomes</taxon>
    </lineage>
</organism>
<dbReference type="InterPro" id="IPR014729">
    <property type="entry name" value="Rossmann-like_a/b/a_fold"/>
</dbReference>
<reference evidence="3" key="1">
    <citation type="submission" date="2018-06" db="EMBL/GenBank/DDBJ databases">
        <authorList>
            <person name="Zhirakovskaya E."/>
        </authorList>
    </citation>
    <scope>NUCLEOTIDE SEQUENCE</scope>
</reference>
<dbReference type="PANTHER" id="PTHR30336">
    <property type="entry name" value="INNER MEMBRANE PROTEIN, PROBABLE PERMEASE"/>
    <property type="match status" value="1"/>
</dbReference>
<dbReference type="GO" id="GO:0005886">
    <property type="term" value="C:plasma membrane"/>
    <property type="evidence" value="ECO:0007669"/>
    <property type="project" value="TreeGrafter"/>
</dbReference>
<keyword evidence="1" id="KW-0472">Membrane</keyword>
<evidence type="ECO:0000256" key="1">
    <source>
        <dbReference type="SAM" id="Phobius"/>
    </source>
</evidence>
<dbReference type="AlphaFoldDB" id="A0A3B1A0H9"/>
<evidence type="ECO:0000313" key="3">
    <source>
        <dbReference type="EMBL" id="VAW87244.1"/>
    </source>
</evidence>
<protein>
    <recommendedName>
        <fullName evidence="2">DUF218 domain-containing protein</fullName>
    </recommendedName>
</protein>
<feature type="transmembrane region" description="Helical" evidence="1">
    <location>
        <begin position="12"/>
        <end position="30"/>
    </location>
</feature>
<feature type="transmembrane region" description="Helical" evidence="1">
    <location>
        <begin position="39"/>
        <end position="60"/>
    </location>
</feature>
<dbReference type="PANTHER" id="PTHR30336:SF4">
    <property type="entry name" value="ENVELOPE BIOGENESIS FACTOR ELYC"/>
    <property type="match status" value="1"/>
</dbReference>